<reference evidence="1" key="1">
    <citation type="journal article" date="2023" name="Mol. Biol. Evol.">
        <title>Third-Generation Sequencing Reveals the Adaptive Role of the Epigenome in Three Deep-Sea Polychaetes.</title>
        <authorList>
            <person name="Perez M."/>
            <person name="Aroh O."/>
            <person name="Sun Y."/>
            <person name="Lan Y."/>
            <person name="Juniper S.K."/>
            <person name="Young C.R."/>
            <person name="Angers B."/>
            <person name="Qian P.Y."/>
        </authorList>
    </citation>
    <scope>NUCLEOTIDE SEQUENCE</scope>
    <source>
        <strain evidence="1">P08H-3</strain>
    </source>
</reference>
<dbReference type="EMBL" id="JAODUP010001281">
    <property type="protein sequence ID" value="KAK2140662.1"/>
    <property type="molecule type" value="Genomic_DNA"/>
</dbReference>
<keyword evidence="2" id="KW-1185">Reference proteome</keyword>
<name>A0AAD9MNT4_9ANNE</name>
<comment type="caution">
    <text evidence="1">The sequence shown here is derived from an EMBL/GenBank/DDBJ whole genome shotgun (WGS) entry which is preliminary data.</text>
</comment>
<dbReference type="AlphaFoldDB" id="A0AAD9MNT4"/>
<dbReference type="Proteomes" id="UP001208570">
    <property type="component" value="Unassembled WGS sequence"/>
</dbReference>
<proteinExistence type="predicted"/>
<accession>A0AAD9MNT4</accession>
<evidence type="ECO:0000313" key="2">
    <source>
        <dbReference type="Proteomes" id="UP001208570"/>
    </source>
</evidence>
<organism evidence="1 2">
    <name type="scientific">Paralvinella palmiformis</name>
    <dbReference type="NCBI Taxonomy" id="53620"/>
    <lineage>
        <taxon>Eukaryota</taxon>
        <taxon>Metazoa</taxon>
        <taxon>Spiralia</taxon>
        <taxon>Lophotrochozoa</taxon>
        <taxon>Annelida</taxon>
        <taxon>Polychaeta</taxon>
        <taxon>Sedentaria</taxon>
        <taxon>Canalipalpata</taxon>
        <taxon>Terebellida</taxon>
        <taxon>Terebelliformia</taxon>
        <taxon>Alvinellidae</taxon>
        <taxon>Paralvinella</taxon>
    </lineage>
</organism>
<protein>
    <submittedName>
        <fullName evidence="1">Uncharacterized protein</fullName>
    </submittedName>
</protein>
<evidence type="ECO:0000313" key="1">
    <source>
        <dbReference type="EMBL" id="KAK2140662.1"/>
    </source>
</evidence>
<gene>
    <name evidence="1" type="ORF">LSH36_1282g00013</name>
</gene>
<sequence length="65" mass="7297">MVSVSRFQAVVTGRGIWAWHFVSEWSVCRWTAPQTHRFTCCRANLTVQACVCAVDTTGITSKHLV</sequence>